<gene>
    <name evidence="4" type="primary">serB1</name>
    <name evidence="4" type="ORF">Mgrana_01781</name>
</gene>
<comment type="caution">
    <text evidence="4">The sequence shown here is derived from an EMBL/GenBank/DDBJ whole genome shotgun (WGS) entry which is preliminary data.</text>
</comment>
<organism evidence="4 5">
    <name type="scientific">Meiothermus granaticius NBRC 107808</name>
    <dbReference type="NCBI Taxonomy" id="1227551"/>
    <lineage>
        <taxon>Bacteria</taxon>
        <taxon>Thermotogati</taxon>
        <taxon>Deinococcota</taxon>
        <taxon>Deinococci</taxon>
        <taxon>Thermales</taxon>
        <taxon>Thermaceae</taxon>
        <taxon>Meiothermus</taxon>
    </lineage>
</organism>
<accession>A0A399F8A7</accession>
<name>A0A399F8A7_9DEIN</name>
<evidence type="ECO:0000256" key="3">
    <source>
        <dbReference type="ARBA" id="ARBA00022842"/>
    </source>
</evidence>
<dbReference type="SUPFAM" id="SSF56784">
    <property type="entry name" value="HAD-like"/>
    <property type="match status" value="1"/>
</dbReference>
<dbReference type="AlphaFoldDB" id="A0A399F8A7"/>
<dbReference type="OrthoDB" id="25607at2"/>
<evidence type="ECO:0000256" key="2">
    <source>
        <dbReference type="ARBA" id="ARBA00022801"/>
    </source>
</evidence>
<dbReference type="PANTHER" id="PTHR43344:SF13">
    <property type="entry name" value="PHOSPHATASE RV3661-RELATED"/>
    <property type="match status" value="1"/>
</dbReference>
<keyword evidence="2 4" id="KW-0378">Hydrolase</keyword>
<dbReference type="GO" id="GO:0016787">
    <property type="term" value="F:hydrolase activity"/>
    <property type="evidence" value="ECO:0007669"/>
    <property type="project" value="UniProtKB-KW"/>
</dbReference>
<dbReference type="InterPro" id="IPR036412">
    <property type="entry name" value="HAD-like_sf"/>
</dbReference>
<dbReference type="EMBL" id="QWLB01000021">
    <property type="protein sequence ID" value="RIH92350.1"/>
    <property type="molecule type" value="Genomic_DNA"/>
</dbReference>
<dbReference type="RefSeq" id="WP_119357266.1">
    <property type="nucleotide sequence ID" value="NZ_BJXM01000008.1"/>
</dbReference>
<dbReference type="Proteomes" id="UP000266178">
    <property type="component" value="Unassembled WGS sequence"/>
</dbReference>
<evidence type="ECO:0000313" key="4">
    <source>
        <dbReference type="EMBL" id="RIH92350.1"/>
    </source>
</evidence>
<keyword evidence="5" id="KW-1185">Reference proteome</keyword>
<sequence>MNTIAADLEGTLTTGETWRGMAAWMQAHGRAGQYRRFFYRHLLGAVMARLGFGDKRAFQDRFMEGAAGLLAGLSQEELHAVSEWVVTNELWPRRRLQVLDELQKIQQQGRRLVLCSATFQPILEAFARRMGEGVVALGTPLEIEGGVFTGRLRGPVRSGARKAEQLRAFLRGEALFAAYGDSLPDLPMLELAEEPVVVYPEARLRQLAVERNWRVVE</sequence>
<proteinExistence type="predicted"/>
<reference evidence="4 5" key="1">
    <citation type="submission" date="2018-08" db="EMBL/GenBank/DDBJ databases">
        <title>Meiothermus granaticius genome AF-68 sequencing project.</title>
        <authorList>
            <person name="Da Costa M.S."/>
            <person name="Albuquerque L."/>
            <person name="Raposo P."/>
            <person name="Froufe H.J.C."/>
            <person name="Barroso C.S."/>
            <person name="Egas C."/>
        </authorList>
    </citation>
    <scope>NUCLEOTIDE SEQUENCE [LARGE SCALE GENOMIC DNA]</scope>
    <source>
        <strain evidence="4 5">AF-68</strain>
    </source>
</reference>
<keyword evidence="1" id="KW-0479">Metal-binding</keyword>
<dbReference type="InterPro" id="IPR023214">
    <property type="entry name" value="HAD_sf"/>
</dbReference>
<dbReference type="Gene3D" id="3.40.50.1000">
    <property type="entry name" value="HAD superfamily/HAD-like"/>
    <property type="match status" value="1"/>
</dbReference>
<dbReference type="GO" id="GO:0046872">
    <property type="term" value="F:metal ion binding"/>
    <property type="evidence" value="ECO:0007669"/>
    <property type="project" value="UniProtKB-KW"/>
</dbReference>
<dbReference type="Gene3D" id="1.20.1440.100">
    <property type="entry name" value="SG protein - dephosphorylation function"/>
    <property type="match status" value="1"/>
</dbReference>
<keyword evidence="3" id="KW-0460">Magnesium</keyword>
<protein>
    <submittedName>
        <fullName evidence="4">Phosphoserine phosphatase SerB1</fullName>
        <ecNumber evidence="4">3.1.3.3</ecNumber>
    </submittedName>
</protein>
<dbReference type="EC" id="3.1.3.3" evidence="4"/>
<evidence type="ECO:0000313" key="5">
    <source>
        <dbReference type="Proteomes" id="UP000266178"/>
    </source>
</evidence>
<evidence type="ECO:0000256" key="1">
    <source>
        <dbReference type="ARBA" id="ARBA00022723"/>
    </source>
</evidence>
<dbReference type="NCBIfam" id="TIGR01488">
    <property type="entry name" value="HAD-SF-IB"/>
    <property type="match status" value="1"/>
</dbReference>
<dbReference type="InterPro" id="IPR050582">
    <property type="entry name" value="HAD-like_SerB"/>
</dbReference>
<dbReference type="PANTHER" id="PTHR43344">
    <property type="entry name" value="PHOSPHOSERINE PHOSPHATASE"/>
    <property type="match status" value="1"/>
</dbReference>
<dbReference type="Pfam" id="PF12710">
    <property type="entry name" value="HAD"/>
    <property type="match status" value="1"/>
</dbReference>